<protein>
    <submittedName>
        <fullName evidence="2">Uncharacterized protein</fullName>
    </submittedName>
</protein>
<accession>A0A9J6EQT8</accession>
<reference evidence="2" key="2">
    <citation type="submission" date="2021-09" db="EMBL/GenBank/DDBJ databases">
        <authorList>
            <person name="Jia N."/>
            <person name="Wang J."/>
            <person name="Shi W."/>
            <person name="Du L."/>
            <person name="Sun Y."/>
            <person name="Zhan W."/>
            <person name="Jiang J."/>
            <person name="Wang Q."/>
            <person name="Zhang B."/>
            <person name="Ji P."/>
            <person name="Sakyi L.B."/>
            <person name="Cui X."/>
            <person name="Yuan T."/>
            <person name="Jiang B."/>
            <person name="Yang W."/>
            <person name="Lam T.T.-Y."/>
            <person name="Chang Q."/>
            <person name="Ding S."/>
            <person name="Wang X."/>
            <person name="Zhu J."/>
            <person name="Ruan X."/>
            <person name="Zhao L."/>
            <person name="Wei J."/>
            <person name="Que T."/>
            <person name="Du C."/>
            <person name="Cheng J."/>
            <person name="Dai P."/>
            <person name="Han X."/>
            <person name="Huang E."/>
            <person name="Gao Y."/>
            <person name="Liu J."/>
            <person name="Shao H."/>
            <person name="Ye R."/>
            <person name="Li L."/>
            <person name="Wei W."/>
            <person name="Wang X."/>
            <person name="Wang C."/>
            <person name="Huo Q."/>
            <person name="Li W."/>
            <person name="Guo W."/>
            <person name="Chen H."/>
            <person name="Chen S."/>
            <person name="Zhou L."/>
            <person name="Zhou L."/>
            <person name="Ni X."/>
            <person name="Tian J."/>
            <person name="Zhou Y."/>
            <person name="Sheng Y."/>
            <person name="Liu T."/>
            <person name="Pan Y."/>
            <person name="Xia L."/>
            <person name="Li J."/>
            <person name="Zhao F."/>
            <person name="Cao W."/>
        </authorList>
    </citation>
    <scope>NUCLEOTIDE SEQUENCE</scope>
    <source>
        <strain evidence="2">Rmic-2018</strain>
        <tissue evidence="2">Larvae</tissue>
    </source>
</reference>
<organism evidence="2 3">
    <name type="scientific">Rhipicephalus microplus</name>
    <name type="common">Cattle tick</name>
    <name type="synonym">Boophilus microplus</name>
    <dbReference type="NCBI Taxonomy" id="6941"/>
    <lineage>
        <taxon>Eukaryota</taxon>
        <taxon>Metazoa</taxon>
        <taxon>Ecdysozoa</taxon>
        <taxon>Arthropoda</taxon>
        <taxon>Chelicerata</taxon>
        <taxon>Arachnida</taxon>
        <taxon>Acari</taxon>
        <taxon>Parasitiformes</taxon>
        <taxon>Ixodida</taxon>
        <taxon>Ixodoidea</taxon>
        <taxon>Ixodidae</taxon>
        <taxon>Rhipicephalinae</taxon>
        <taxon>Rhipicephalus</taxon>
        <taxon>Boophilus</taxon>
    </lineage>
</organism>
<keyword evidence="1" id="KW-0175">Coiled coil</keyword>
<dbReference type="EMBL" id="JABSTU010000002">
    <property type="protein sequence ID" value="KAH8036424.1"/>
    <property type="molecule type" value="Genomic_DNA"/>
</dbReference>
<dbReference type="Proteomes" id="UP000821866">
    <property type="component" value="Chromosome 10"/>
</dbReference>
<reference evidence="2" key="1">
    <citation type="journal article" date="2020" name="Cell">
        <title>Large-Scale Comparative Analyses of Tick Genomes Elucidate Their Genetic Diversity and Vector Capacities.</title>
        <authorList>
            <consortium name="Tick Genome and Microbiome Consortium (TIGMIC)"/>
            <person name="Jia N."/>
            <person name="Wang J."/>
            <person name="Shi W."/>
            <person name="Du L."/>
            <person name="Sun Y."/>
            <person name="Zhan W."/>
            <person name="Jiang J.F."/>
            <person name="Wang Q."/>
            <person name="Zhang B."/>
            <person name="Ji P."/>
            <person name="Bell-Sakyi L."/>
            <person name="Cui X.M."/>
            <person name="Yuan T.T."/>
            <person name="Jiang B.G."/>
            <person name="Yang W.F."/>
            <person name="Lam T.T."/>
            <person name="Chang Q.C."/>
            <person name="Ding S.J."/>
            <person name="Wang X.J."/>
            <person name="Zhu J.G."/>
            <person name="Ruan X.D."/>
            <person name="Zhao L."/>
            <person name="Wei J.T."/>
            <person name="Ye R.Z."/>
            <person name="Que T.C."/>
            <person name="Du C.H."/>
            <person name="Zhou Y.H."/>
            <person name="Cheng J.X."/>
            <person name="Dai P.F."/>
            <person name="Guo W.B."/>
            <person name="Han X.H."/>
            <person name="Huang E.J."/>
            <person name="Li L.F."/>
            <person name="Wei W."/>
            <person name="Gao Y.C."/>
            <person name="Liu J.Z."/>
            <person name="Shao H.Z."/>
            <person name="Wang X."/>
            <person name="Wang C.C."/>
            <person name="Yang T.C."/>
            <person name="Huo Q.B."/>
            <person name="Li W."/>
            <person name="Chen H.Y."/>
            <person name="Chen S.E."/>
            <person name="Zhou L.G."/>
            <person name="Ni X.B."/>
            <person name="Tian J.H."/>
            <person name="Sheng Y."/>
            <person name="Liu T."/>
            <person name="Pan Y.S."/>
            <person name="Xia L.Y."/>
            <person name="Li J."/>
            <person name="Zhao F."/>
            <person name="Cao W.C."/>
        </authorList>
    </citation>
    <scope>NUCLEOTIDE SEQUENCE</scope>
    <source>
        <strain evidence="2">Rmic-2018</strain>
    </source>
</reference>
<dbReference type="VEuPathDB" id="VectorBase:LOC119173286"/>
<sequence length="406" mass="45455">MCLERRHPGTRIERFFAGPIKLDPLPAAFSGHGSTAKAMSPNLRLLLLEQVFFVCGSLRAGAFSACVAVPAADTAVIDHEHIVDATLECRHPGTRIERFFAGPIKLDPLPAAFSGHGSTAKAMLPNLRLLLLEQVSLYSEYCYKTNNRFVVVLPCPSVLFSGFSSLCLLLSGDVELNPGPDLKVLLKELPEGQKSIKADLSALGERMSKMEDAIQKIKDQGKQIGQLTKTVTNLNVTLSRQEQRLISLEDRSIRNNLLVFGVEEGEAETTEDLEQAVLQDIFVRRLGVELKTVERIHRIGRKGGRSPRPVIMKLYDSREKLTVKKNCKKLKGSSISVGDDFCKETLAKRKLLWESGKKERDAGKCMRLNYDKLVIDKDVYSWDYDKNCRVKLKHTKKKPHHSDDDD</sequence>
<feature type="coiled-coil region" evidence="1">
    <location>
        <begin position="200"/>
        <end position="251"/>
    </location>
</feature>
<dbReference type="PANTHER" id="PTHR11505">
    <property type="entry name" value="L1 TRANSPOSABLE ELEMENT-RELATED"/>
    <property type="match status" value="1"/>
</dbReference>
<dbReference type="InterPro" id="IPR004244">
    <property type="entry name" value="Transposase_22"/>
</dbReference>
<dbReference type="Gene3D" id="3.30.70.1820">
    <property type="entry name" value="L1 transposable element, RRM domain"/>
    <property type="match status" value="1"/>
</dbReference>
<evidence type="ECO:0000313" key="2">
    <source>
        <dbReference type="EMBL" id="KAH8036424.1"/>
    </source>
</evidence>
<name>A0A9J6EQT8_RHIMP</name>
<keyword evidence="3" id="KW-1185">Reference proteome</keyword>
<dbReference type="AlphaFoldDB" id="A0A9J6EQT8"/>
<evidence type="ECO:0000256" key="1">
    <source>
        <dbReference type="SAM" id="Coils"/>
    </source>
</evidence>
<comment type="caution">
    <text evidence="2">The sequence shown here is derived from an EMBL/GenBank/DDBJ whole genome shotgun (WGS) entry which is preliminary data.</text>
</comment>
<proteinExistence type="predicted"/>
<evidence type="ECO:0000313" key="3">
    <source>
        <dbReference type="Proteomes" id="UP000821866"/>
    </source>
</evidence>
<gene>
    <name evidence="2" type="ORF">HPB51_000407</name>
</gene>